<keyword evidence="4" id="KW-0336">GPI-anchor</keyword>
<evidence type="ECO:0000256" key="12">
    <source>
        <dbReference type="SAM" id="MobiDB-lite"/>
    </source>
</evidence>
<evidence type="ECO:0000256" key="4">
    <source>
        <dbReference type="ARBA" id="ARBA00022622"/>
    </source>
</evidence>
<evidence type="ECO:0000256" key="2">
    <source>
        <dbReference type="ARBA" id="ARBA00010260"/>
    </source>
</evidence>
<evidence type="ECO:0000256" key="3">
    <source>
        <dbReference type="ARBA" id="ARBA00022475"/>
    </source>
</evidence>
<feature type="region of interest" description="Disordered" evidence="12">
    <location>
        <begin position="105"/>
        <end position="131"/>
    </location>
</feature>
<keyword evidence="3" id="KW-1003">Cell membrane</keyword>
<evidence type="ECO:0000313" key="15">
    <source>
        <dbReference type="WBParaSite" id="SSLN_0000533401-mRNA-1"/>
    </source>
</evidence>
<dbReference type="GO" id="GO:0098552">
    <property type="term" value="C:side of membrane"/>
    <property type="evidence" value="ECO:0007669"/>
    <property type="project" value="UniProtKB-KW"/>
</dbReference>
<dbReference type="Proteomes" id="UP000275846">
    <property type="component" value="Unassembled WGS sequence"/>
</dbReference>
<comment type="similarity">
    <text evidence="2 11">Belongs to the glypican family.</text>
</comment>
<evidence type="ECO:0000256" key="11">
    <source>
        <dbReference type="RuleBase" id="RU003518"/>
    </source>
</evidence>
<keyword evidence="8" id="KW-0325">Glycoprotein</keyword>
<evidence type="ECO:0000256" key="10">
    <source>
        <dbReference type="ARBA" id="ARBA00023288"/>
    </source>
</evidence>
<dbReference type="PANTHER" id="PTHR10822:SF29">
    <property type="entry name" value="DIVISION ABNORMALLY DELAYED PROTEIN"/>
    <property type="match status" value="1"/>
</dbReference>
<dbReference type="InterPro" id="IPR001863">
    <property type="entry name" value="Glypican"/>
</dbReference>
<dbReference type="AlphaFoldDB" id="A0A183SLS3"/>
<dbReference type="PANTHER" id="PTHR10822">
    <property type="entry name" value="GLYPICAN"/>
    <property type="match status" value="1"/>
</dbReference>
<evidence type="ECO:0000256" key="8">
    <source>
        <dbReference type="ARBA" id="ARBA00023180"/>
    </source>
</evidence>
<dbReference type="GO" id="GO:1905475">
    <property type="term" value="P:regulation of protein localization to membrane"/>
    <property type="evidence" value="ECO:0007669"/>
    <property type="project" value="TreeGrafter"/>
</dbReference>
<accession>A0A183SLS3</accession>
<keyword evidence="6" id="KW-0654">Proteoglycan</keyword>
<keyword evidence="10" id="KW-0449">Lipoprotein</keyword>
<keyword evidence="9" id="KW-0357">Heparan sulfate</keyword>
<dbReference type="Pfam" id="PF01153">
    <property type="entry name" value="Glypican"/>
    <property type="match status" value="1"/>
</dbReference>
<dbReference type="GO" id="GO:0005576">
    <property type="term" value="C:extracellular region"/>
    <property type="evidence" value="ECO:0007669"/>
    <property type="project" value="TreeGrafter"/>
</dbReference>
<evidence type="ECO:0000313" key="13">
    <source>
        <dbReference type="EMBL" id="VDL91556.1"/>
    </source>
</evidence>
<dbReference type="GO" id="GO:0005886">
    <property type="term" value="C:plasma membrane"/>
    <property type="evidence" value="ECO:0007669"/>
    <property type="project" value="UniProtKB-SubCell"/>
</dbReference>
<keyword evidence="14" id="KW-1185">Reference proteome</keyword>
<dbReference type="EMBL" id="UYSU01033143">
    <property type="protein sequence ID" value="VDL91556.1"/>
    <property type="molecule type" value="Genomic_DNA"/>
</dbReference>
<feature type="compositionally biased region" description="Gly residues" evidence="12">
    <location>
        <begin position="105"/>
        <end position="126"/>
    </location>
</feature>
<keyword evidence="5" id="KW-0732">Signal</keyword>
<dbReference type="GO" id="GO:0009986">
    <property type="term" value="C:cell surface"/>
    <property type="evidence" value="ECO:0007669"/>
    <property type="project" value="TreeGrafter"/>
</dbReference>
<reference evidence="15" key="1">
    <citation type="submission" date="2016-06" db="UniProtKB">
        <authorList>
            <consortium name="WormBaseParasite"/>
        </authorList>
    </citation>
    <scope>IDENTIFICATION</scope>
</reference>
<feature type="region of interest" description="Disordered" evidence="12">
    <location>
        <begin position="224"/>
        <end position="245"/>
    </location>
</feature>
<evidence type="ECO:0000256" key="5">
    <source>
        <dbReference type="ARBA" id="ARBA00022729"/>
    </source>
</evidence>
<comment type="subcellular location">
    <subcellularLocation>
        <location evidence="1">Cell membrane</location>
        <topology evidence="1">Lipid-anchor</topology>
        <topology evidence="1">GPI-anchor</topology>
    </subcellularLocation>
</comment>
<gene>
    <name evidence="13" type="ORF">SSLN_LOCUS5171</name>
</gene>
<organism evidence="15">
    <name type="scientific">Schistocephalus solidus</name>
    <name type="common">Tapeworm</name>
    <dbReference type="NCBI Taxonomy" id="70667"/>
    <lineage>
        <taxon>Eukaryota</taxon>
        <taxon>Metazoa</taxon>
        <taxon>Spiralia</taxon>
        <taxon>Lophotrochozoa</taxon>
        <taxon>Platyhelminthes</taxon>
        <taxon>Cestoda</taxon>
        <taxon>Eucestoda</taxon>
        <taxon>Diphyllobothriidea</taxon>
        <taxon>Diphyllobothriidae</taxon>
        <taxon>Schistocephalus</taxon>
    </lineage>
</organism>
<evidence type="ECO:0000256" key="7">
    <source>
        <dbReference type="ARBA" id="ARBA00023136"/>
    </source>
</evidence>
<proteinExistence type="inferred from homology"/>
<evidence type="ECO:0000313" key="14">
    <source>
        <dbReference type="Proteomes" id="UP000275846"/>
    </source>
</evidence>
<keyword evidence="7" id="KW-0472">Membrane</keyword>
<name>A0A183SLS3_SCHSO</name>
<sequence>MIRAIPHQHHLRGRWQNFCSPGFPGDANYFRSDLKEARERLHTSFSTIYGLMYQRNRDFFYRLFADLDDYMAGKRGQLKNLLDEFFSQLRTSIVGLMETTALGGGSGGGGGGTTGGNTGHPVGGGAAAAAGSATGLRTQDSKRIQCLSNGLNKQNPFDGVDTRLQSRFLEAYPPARMLVNSLAAGSALVKSILREVTESRSTPQSFFPVPRMYQACRSLSPPLALPPIHRTNQVDETSRTRQPAA</sequence>
<protein>
    <submittedName>
        <fullName evidence="15">Glypican-6</fullName>
    </submittedName>
</protein>
<dbReference type="GO" id="GO:0009966">
    <property type="term" value="P:regulation of signal transduction"/>
    <property type="evidence" value="ECO:0007669"/>
    <property type="project" value="InterPro"/>
</dbReference>
<evidence type="ECO:0000256" key="6">
    <source>
        <dbReference type="ARBA" id="ARBA00022974"/>
    </source>
</evidence>
<dbReference type="STRING" id="70667.A0A183SLS3"/>
<reference evidence="13 14" key="2">
    <citation type="submission" date="2018-11" db="EMBL/GenBank/DDBJ databases">
        <authorList>
            <consortium name="Pathogen Informatics"/>
        </authorList>
    </citation>
    <scope>NUCLEOTIDE SEQUENCE [LARGE SCALE GENOMIC DNA]</scope>
    <source>
        <strain evidence="13 14">NST_G2</strain>
    </source>
</reference>
<evidence type="ECO:0000256" key="9">
    <source>
        <dbReference type="ARBA" id="ARBA00023207"/>
    </source>
</evidence>
<dbReference type="WBParaSite" id="SSLN_0000533401-mRNA-1">
    <property type="protein sequence ID" value="SSLN_0000533401-mRNA-1"/>
    <property type="gene ID" value="SSLN_0000533401"/>
</dbReference>
<dbReference type="GO" id="GO:0016477">
    <property type="term" value="P:cell migration"/>
    <property type="evidence" value="ECO:0007669"/>
    <property type="project" value="TreeGrafter"/>
</dbReference>
<evidence type="ECO:0000256" key="1">
    <source>
        <dbReference type="ARBA" id="ARBA00004609"/>
    </source>
</evidence>
<dbReference type="OrthoDB" id="10010764at2759"/>